<reference evidence="2 3" key="1">
    <citation type="submission" date="2017-10" db="EMBL/GenBank/DDBJ databases">
        <title>Bifidobacterium genomics.</title>
        <authorList>
            <person name="Lugli G.A."/>
            <person name="Milani C."/>
            <person name="Mancabelli L."/>
        </authorList>
    </citation>
    <scope>NUCLEOTIDE SEQUENCE [LARGE SCALE GENOMIC DNA]</scope>
    <source>
        <strain evidence="2 3">1524B</strain>
    </source>
</reference>
<keyword evidence="1" id="KW-0472">Membrane</keyword>
<dbReference type="EMBL" id="PCGZ01000011">
    <property type="protein sequence ID" value="PKU88483.1"/>
    <property type="molecule type" value="Genomic_DNA"/>
</dbReference>
<feature type="transmembrane region" description="Helical" evidence="1">
    <location>
        <begin position="12"/>
        <end position="29"/>
    </location>
</feature>
<keyword evidence="1" id="KW-0812">Transmembrane</keyword>
<evidence type="ECO:0000313" key="2">
    <source>
        <dbReference type="EMBL" id="PKU88483.1"/>
    </source>
</evidence>
<organism evidence="2 3">
    <name type="scientific">Bifidobacterium pseudolongum subsp. globosum</name>
    <dbReference type="NCBI Taxonomy" id="1690"/>
    <lineage>
        <taxon>Bacteria</taxon>
        <taxon>Bacillati</taxon>
        <taxon>Actinomycetota</taxon>
        <taxon>Actinomycetes</taxon>
        <taxon>Bifidobacteriales</taxon>
        <taxon>Bifidobacteriaceae</taxon>
        <taxon>Bifidobacterium</taxon>
    </lineage>
</organism>
<accession>A0A2N3QEC6</accession>
<keyword evidence="1" id="KW-1133">Transmembrane helix</keyword>
<gene>
    <name evidence="2" type="ORF">CQR46_1584</name>
</gene>
<dbReference type="Proteomes" id="UP000233730">
    <property type="component" value="Unassembled WGS sequence"/>
</dbReference>
<evidence type="ECO:0000313" key="3">
    <source>
        <dbReference type="Proteomes" id="UP000233730"/>
    </source>
</evidence>
<protein>
    <submittedName>
        <fullName evidence="2">Uncharacterized protein</fullName>
    </submittedName>
</protein>
<evidence type="ECO:0000256" key="1">
    <source>
        <dbReference type="SAM" id="Phobius"/>
    </source>
</evidence>
<dbReference type="AlphaFoldDB" id="A0A2N3QEC6"/>
<comment type="caution">
    <text evidence="2">The sequence shown here is derived from an EMBL/GenBank/DDBJ whole genome shotgun (WGS) entry which is preliminary data.</text>
</comment>
<name>A0A2N3QEC6_9BIFI</name>
<sequence>MQHKAGNLSHQYFVRVCLTIAVLSIGQVAKDVHVGVQAVYSLCDCKAENVRRRRCIQHWT</sequence>
<proteinExistence type="predicted"/>